<evidence type="ECO:0000256" key="1">
    <source>
        <dbReference type="SAM" id="SignalP"/>
    </source>
</evidence>
<dbReference type="EMBL" id="FONW01000019">
    <property type="protein sequence ID" value="SFF87353.1"/>
    <property type="molecule type" value="Genomic_DNA"/>
</dbReference>
<sequence>MRQTMKTCGLFLIALVMAFPVVAQPSKKLKKAGWELGVQSYTFHRFTFQEAVDKAQELGLNYMEVYYGQPLGKDIEGTMDFKMDKATQKEVLKYAKSKGVKIKASGVVICKDEAEWEQLFQFADAMGIEIITCEPEYKHLKFVDQLANKYKIDVAIHNHPKPSNYWSPELFMKAVDGLSDRIGACADVGHWKRMGIDPVEGLKQYGSRLKSLHFKDIKEKVEGEAEQHDVIWGTGILPLKDMLEVLKEEKFEGLFSIEYEYNWDNSVPDIKKNIAYFNQVVDELF</sequence>
<reference evidence="4 5" key="1">
    <citation type="submission" date="2016-10" db="EMBL/GenBank/DDBJ databases">
        <authorList>
            <person name="de Groot N.N."/>
        </authorList>
    </citation>
    <scope>NUCLEOTIDE SEQUENCE [LARGE SCALE GENOMIC DNA]</scope>
    <source>
        <strain evidence="4 5">CGMCC 1.9156</strain>
    </source>
</reference>
<feature type="signal peptide" evidence="1">
    <location>
        <begin position="1"/>
        <end position="23"/>
    </location>
</feature>
<feature type="domain" description="Xylose isomerase-like TIM barrel" evidence="2">
    <location>
        <begin position="52"/>
        <end position="278"/>
    </location>
</feature>
<proteinExistence type="predicted"/>
<dbReference type="GO" id="GO:0016853">
    <property type="term" value="F:isomerase activity"/>
    <property type="evidence" value="ECO:0007669"/>
    <property type="project" value="UniProtKB-KW"/>
</dbReference>
<feature type="chain" id="PRO_5011896127" evidence="1">
    <location>
        <begin position="24"/>
        <end position="285"/>
    </location>
</feature>
<dbReference type="Pfam" id="PF01261">
    <property type="entry name" value="AP_endonuc_2"/>
    <property type="match status" value="1"/>
</dbReference>
<dbReference type="AlphaFoldDB" id="A0A1I2M775"/>
<evidence type="ECO:0000259" key="2">
    <source>
        <dbReference type="Pfam" id="PF01261"/>
    </source>
</evidence>
<dbReference type="InterPro" id="IPR050312">
    <property type="entry name" value="IolE/XylAMocC-like"/>
</dbReference>
<keyword evidence="4" id="KW-0413">Isomerase</keyword>
<dbReference type="PANTHER" id="PTHR12110">
    <property type="entry name" value="HYDROXYPYRUVATE ISOMERASE"/>
    <property type="match status" value="1"/>
</dbReference>
<protein>
    <submittedName>
        <fullName evidence="4">Sugar phosphate isomerase/epimerase</fullName>
    </submittedName>
</protein>
<dbReference type="InterPro" id="IPR013022">
    <property type="entry name" value="Xyl_isomerase-like_TIM-brl"/>
</dbReference>
<evidence type="ECO:0000313" key="4">
    <source>
        <dbReference type="EMBL" id="SFF87353.1"/>
    </source>
</evidence>
<dbReference type="PANTHER" id="PTHR12110:SF41">
    <property type="entry name" value="INOSOSE DEHYDRATASE"/>
    <property type="match status" value="1"/>
</dbReference>
<dbReference type="Proteomes" id="UP000198964">
    <property type="component" value="Unassembled WGS sequence"/>
</dbReference>
<dbReference type="STRING" id="655355.SAMN05216283_1061"/>
<evidence type="ECO:0000313" key="3">
    <source>
        <dbReference type="EMBL" id="SFF40847.1"/>
    </source>
</evidence>
<dbReference type="InterPro" id="IPR036237">
    <property type="entry name" value="Xyl_isomerase-like_sf"/>
</dbReference>
<name>A0A1I2M775_9BACT</name>
<gene>
    <name evidence="3" type="ORF">SAMN05216283_1061</name>
    <name evidence="4" type="ORF">SAMN05216283_1192</name>
</gene>
<keyword evidence="1" id="KW-0732">Signal</keyword>
<keyword evidence="5" id="KW-1185">Reference proteome</keyword>
<dbReference type="SUPFAM" id="SSF51658">
    <property type="entry name" value="Xylose isomerase-like"/>
    <property type="match status" value="1"/>
</dbReference>
<evidence type="ECO:0000313" key="5">
    <source>
        <dbReference type="Proteomes" id="UP000198964"/>
    </source>
</evidence>
<accession>A0A1I2M775</accession>
<dbReference type="Gene3D" id="3.20.20.150">
    <property type="entry name" value="Divalent-metal-dependent TIM barrel enzymes"/>
    <property type="match status" value="1"/>
</dbReference>
<dbReference type="EMBL" id="FONW01000006">
    <property type="protein sequence ID" value="SFF40847.1"/>
    <property type="molecule type" value="Genomic_DNA"/>
</dbReference>
<organism evidence="4 5">
    <name type="scientific">Sunxiuqinia elliptica</name>
    <dbReference type="NCBI Taxonomy" id="655355"/>
    <lineage>
        <taxon>Bacteria</taxon>
        <taxon>Pseudomonadati</taxon>
        <taxon>Bacteroidota</taxon>
        <taxon>Bacteroidia</taxon>
        <taxon>Marinilabiliales</taxon>
        <taxon>Prolixibacteraceae</taxon>
        <taxon>Sunxiuqinia</taxon>
    </lineage>
</organism>